<dbReference type="OrthoDB" id="433738at2759"/>
<organism evidence="2">
    <name type="scientific">Octopus bimaculoides</name>
    <name type="common">California two-spotted octopus</name>
    <dbReference type="NCBI Taxonomy" id="37653"/>
    <lineage>
        <taxon>Eukaryota</taxon>
        <taxon>Metazoa</taxon>
        <taxon>Spiralia</taxon>
        <taxon>Lophotrochozoa</taxon>
        <taxon>Mollusca</taxon>
        <taxon>Cephalopoda</taxon>
        <taxon>Coleoidea</taxon>
        <taxon>Octopodiformes</taxon>
        <taxon>Octopoda</taxon>
        <taxon>Incirrata</taxon>
        <taxon>Octopodidae</taxon>
        <taxon>Octopus</taxon>
    </lineage>
</organism>
<proteinExistence type="predicted"/>
<feature type="region of interest" description="Disordered" evidence="1">
    <location>
        <begin position="426"/>
        <end position="458"/>
    </location>
</feature>
<evidence type="ECO:0000313" key="2">
    <source>
        <dbReference type="EMBL" id="KOF98836.1"/>
    </source>
</evidence>
<protein>
    <submittedName>
        <fullName evidence="2">Uncharacterized protein</fullName>
    </submittedName>
</protein>
<reference evidence="2" key="1">
    <citation type="submission" date="2015-07" db="EMBL/GenBank/DDBJ databases">
        <title>MeaNS - Measles Nucleotide Surveillance Program.</title>
        <authorList>
            <person name="Tran T."/>
            <person name="Druce J."/>
        </authorList>
    </citation>
    <scope>NUCLEOTIDE SEQUENCE</scope>
    <source>
        <strain evidence="2">UCB-OBI-ISO-001</strain>
        <tissue evidence="2">Gonad</tissue>
    </source>
</reference>
<evidence type="ECO:0000256" key="1">
    <source>
        <dbReference type="SAM" id="MobiDB-lite"/>
    </source>
</evidence>
<feature type="region of interest" description="Disordered" evidence="1">
    <location>
        <begin position="512"/>
        <end position="543"/>
    </location>
</feature>
<gene>
    <name evidence="2" type="ORF">OCBIM_22022581mg</name>
</gene>
<feature type="compositionally biased region" description="Polar residues" evidence="1">
    <location>
        <begin position="377"/>
        <end position="387"/>
    </location>
</feature>
<dbReference type="AlphaFoldDB" id="A0A0L8IBG9"/>
<feature type="compositionally biased region" description="Acidic residues" evidence="1">
    <location>
        <begin position="533"/>
        <end position="543"/>
    </location>
</feature>
<feature type="region of interest" description="Disordered" evidence="1">
    <location>
        <begin position="371"/>
        <end position="396"/>
    </location>
</feature>
<dbReference type="EMBL" id="KQ416072">
    <property type="protein sequence ID" value="KOF98836.1"/>
    <property type="molecule type" value="Genomic_DNA"/>
</dbReference>
<name>A0A0L8IBG9_OCTBM</name>
<sequence>MSHVTWNPNYSEALGYLYSNSISCNETSRTDHNNSNYGDYHPLMDTHAYALFCQLCFPMAINISFEIHRCERNILVYVERGTSFWNRVRESITEDGSFKIPELCRIPAVEHIMEERCIFAHNLLEMKLWQQEFQGNFNVRDFIKFQRTTSCDVNYIMSTYGHGFEFICKSCLQKNEISNESSDDPNHCNCSIPHCWETSKVLRCVTQSGEFIIRKPFDLRKNTAYLLCESSSSCQTDSCVYAHNEVEKDIWRLERDQGITQERLVVFTKALEINAALRNSGQPARFNNRTDNSEQNQAVNSANVRLGDNQGNYTKIAMLGSIDASYNRESIGASCGLHNASLYSSFGNGENSRFDILSPYVYIRRPLVSGEDGATGSEWNTDANEISSETDTDDYSEENNWNNGNFHGNFMVPYSMVSFIASPSVENRDNDQNRMAPGEMSPRGASGATSSSSAELSDTFINNNNNGILPYPCIGSLPMAEYPYSFDDCIESIYDRHQLSLLAEPEQLLSSLRETPQDEEEDGFLSDVSSSIETEEFTDMIGK</sequence>
<accession>A0A0L8IBG9</accession>
<feature type="compositionally biased region" description="Low complexity" evidence="1">
    <location>
        <begin position="444"/>
        <end position="454"/>
    </location>
</feature>